<keyword evidence="1" id="KW-0472">Membrane</keyword>
<reference evidence="3" key="1">
    <citation type="submission" date="2016-11" db="UniProtKB">
        <authorList>
            <consortium name="WormBaseParasite"/>
        </authorList>
    </citation>
    <scope>IDENTIFICATION</scope>
</reference>
<accession>A0A1I7XHV9</accession>
<keyword evidence="2" id="KW-1185">Reference proteome</keyword>
<evidence type="ECO:0000256" key="1">
    <source>
        <dbReference type="SAM" id="Phobius"/>
    </source>
</evidence>
<organism evidence="2 3">
    <name type="scientific">Heterorhabditis bacteriophora</name>
    <name type="common">Entomopathogenic nematode worm</name>
    <dbReference type="NCBI Taxonomy" id="37862"/>
    <lineage>
        <taxon>Eukaryota</taxon>
        <taxon>Metazoa</taxon>
        <taxon>Ecdysozoa</taxon>
        <taxon>Nematoda</taxon>
        <taxon>Chromadorea</taxon>
        <taxon>Rhabditida</taxon>
        <taxon>Rhabditina</taxon>
        <taxon>Rhabditomorpha</taxon>
        <taxon>Strongyloidea</taxon>
        <taxon>Heterorhabditidae</taxon>
        <taxon>Heterorhabditis</taxon>
    </lineage>
</organism>
<keyword evidence="1" id="KW-0812">Transmembrane</keyword>
<dbReference type="Proteomes" id="UP000095283">
    <property type="component" value="Unplaced"/>
</dbReference>
<dbReference type="WBParaSite" id="Hba_17093">
    <property type="protein sequence ID" value="Hba_17093"/>
    <property type="gene ID" value="Hba_17093"/>
</dbReference>
<keyword evidence="1" id="KW-1133">Transmembrane helix</keyword>
<proteinExistence type="predicted"/>
<protein>
    <submittedName>
        <fullName evidence="3">Amino acid ABC transporter permease</fullName>
    </submittedName>
</protein>
<name>A0A1I7XHV9_HETBA</name>
<feature type="transmembrane region" description="Helical" evidence="1">
    <location>
        <begin position="24"/>
        <end position="42"/>
    </location>
</feature>
<evidence type="ECO:0000313" key="3">
    <source>
        <dbReference type="WBParaSite" id="Hba_17093"/>
    </source>
</evidence>
<dbReference type="AlphaFoldDB" id="A0A1I7XHV9"/>
<sequence length="96" mass="10803">MTSETQLKSYPYFIRAGEPRRSGLIGWAIIIISWTVLYFWGVTQLVDGFLDWTSYNTVNVIRVAVTVANAVSSIEEGLSNIHNGIFSTFIVMIISR</sequence>
<evidence type="ECO:0000313" key="2">
    <source>
        <dbReference type="Proteomes" id="UP000095283"/>
    </source>
</evidence>